<comment type="caution">
    <text evidence="3">The sequence shown here is derived from an EMBL/GenBank/DDBJ whole genome shotgun (WGS) entry which is preliminary data.</text>
</comment>
<feature type="transmembrane region" description="Helical" evidence="2">
    <location>
        <begin position="419"/>
        <end position="442"/>
    </location>
</feature>
<evidence type="ECO:0000313" key="4">
    <source>
        <dbReference type="Proteomes" id="UP000533598"/>
    </source>
</evidence>
<name>A0A7W7CBD4_9PSEU</name>
<dbReference type="Proteomes" id="UP000533598">
    <property type="component" value="Unassembled WGS sequence"/>
</dbReference>
<accession>A0A7W7CBD4</accession>
<proteinExistence type="predicted"/>
<evidence type="ECO:0000313" key="3">
    <source>
        <dbReference type="EMBL" id="MBB4678027.1"/>
    </source>
</evidence>
<organism evidence="3 4">
    <name type="scientific">Crossiella cryophila</name>
    <dbReference type="NCBI Taxonomy" id="43355"/>
    <lineage>
        <taxon>Bacteria</taxon>
        <taxon>Bacillati</taxon>
        <taxon>Actinomycetota</taxon>
        <taxon>Actinomycetes</taxon>
        <taxon>Pseudonocardiales</taxon>
        <taxon>Pseudonocardiaceae</taxon>
        <taxon>Crossiella</taxon>
    </lineage>
</organism>
<keyword evidence="2" id="KW-0472">Membrane</keyword>
<dbReference type="RefSeq" id="WP_185003907.1">
    <property type="nucleotide sequence ID" value="NZ_BAAAUI010000027.1"/>
</dbReference>
<dbReference type="AlphaFoldDB" id="A0A7W7CBD4"/>
<feature type="compositionally biased region" description="Basic and acidic residues" evidence="1">
    <location>
        <begin position="290"/>
        <end position="304"/>
    </location>
</feature>
<evidence type="ECO:0000256" key="1">
    <source>
        <dbReference type="SAM" id="MobiDB-lite"/>
    </source>
</evidence>
<protein>
    <submittedName>
        <fullName evidence="3">Uncharacterized protein</fullName>
    </submittedName>
</protein>
<keyword evidence="4" id="KW-1185">Reference proteome</keyword>
<gene>
    <name evidence="3" type="ORF">HNR67_004145</name>
</gene>
<dbReference type="EMBL" id="JACHMH010000001">
    <property type="protein sequence ID" value="MBB4678027.1"/>
    <property type="molecule type" value="Genomic_DNA"/>
</dbReference>
<feature type="region of interest" description="Disordered" evidence="1">
    <location>
        <begin position="285"/>
        <end position="304"/>
    </location>
</feature>
<feature type="transmembrane region" description="Helical" evidence="2">
    <location>
        <begin position="369"/>
        <end position="398"/>
    </location>
</feature>
<keyword evidence="2" id="KW-0812">Transmembrane</keyword>
<sequence length="726" mass="78088">MNAPTERSVVILDLRAGAVEVDRIEGSVLVIDGAGTAADHDELYQELLGSPLVAGVICLAVGDGAARDGVRIRPAPALGPVDRAATLWVSDEHGVHWRPADHLVRGVRPSAPSNLDQLIAALSEPVVFDAVVHTVNTLPYSTASVGLALERTSLHEAERRRVQEEAISLFTDPDAGGVSAPEPPRAEFRAAIGRFIESEETEPVLVAGGPLDRARTAANRAVGDAALELNRLDHPLAALAAQRPGSAAGAAVRQAFVSADAYHREAQRQLTHVNDRLLGQQTGDLSVAERGLRGPEQGSRRQARDEVRELVETWLRRYRSIGRLLPDLNAVKIEREPQGCLAALDTLTALAPRQQLPEFDLRPTPLGAALLSVLTGVLAAIGVLPWLFTPLLALAWFGSGLLLHARQPTDRGELGIRGALLPAALCWGGPALGSWAAVAILSPPPLPLAFAPTVLAWLLLLAVVASSWWLSARRWRTEVGLAKLSDQVEQIDRLVHRVARADWRPSTRRALFADGLGQAVLGLTAIQAALADRTEDLFTPLPGKEIALAEEGEPEPPPDRDVYEEVREVVLTDLVDLTLAALRPCWAGIEAGRPVDPAEYTRTCARLLESYHEHVRRHGLLPAPPFAFNGDRAHRDTLATKLWAASRVTEALSRTAGDEMTQLCHHRHLGVVSALAAGAGLVRFASTAVRELTRESSGPGREVAWTGDSELAGSMRFVPLRQGVFE</sequence>
<keyword evidence="2" id="KW-1133">Transmembrane helix</keyword>
<reference evidence="3 4" key="1">
    <citation type="submission" date="2020-08" db="EMBL/GenBank/DDBJ databases">
        <title>Sequencing the genomes of 1000 actinobacteria strains.</title>
        <authorList>
            <person name="Klenk H.-P."/>
        </authorList>
    </citation>
    <scope>NUCLEOTIDE SEQUENCE [LARGE SCALE GENOMIC DNA]</scope>
    <source>
        <strain evidence="3 4">DSM 44230</strain>
    </source>
</reference>
<feature type="transmembrane region" description="Helical" evidence="2">
    <location>
        <begin position="448"/>
        <end position="470"/>
    </location>
</feature>
<evidence type="ECO:0000256" key="2">
    <source>
        <dbReference type="SAM" id="Phobius"/>
    </source>
</evidence>